<keyword evidence="4" id="KW-1185">Reference proteome</keyword>
<dbReference type="GO" id="GO:0016746">
    <property type="term" value="F:acyltransferase activity"/>
    <property type="evidence" value="ECO:0007669"/>
    <property type="project" value="UniProtKB-KW"/>
</dbReference>
<proteinExistence type="predicted"/>
<evidence type="ECO:0000313" key="4">
    <source>
        <dbReference type="Proteomes" id="UP000731907"/>
    </source>
</evidence>
<protein>
    <submittedName>
        <fullName evidence="3">Acyltransferase</fullName>
    </submittedName>
</protein>
<keyword evidence="3" id="KW-0012">Acyltransferase</keyword>
<feature type="transmembrane region" description="Helical" evidence="1">
    <location>
        <begin position="79"/>
        <end position="99"/>
    </location>
</feature>
<feature type="transmembrane region" description="Helical" evidence="1">
    <location>
        <begin position="12"/>
        <end position="33"/>
    </location>
</feature>
<keyword evidence="3" id="KW-0808">Transferase</keyword>
<dbReference type="InterPro" id="IPR050879">
    <property type="entry name" value="Acyltransferase_3"/>
</dbReference>
<feature type="transmembrane region" description="Helical" evidence="1">
    <location>
        <begin position="236"/>
        <end position="263"/>
    </location>
</feature>
<feature type="transmembrane region" description="Helical" evidence="1">
    <location>
        <begin position="311"/>
        <end position="329"/>
    </location>
</feature>
<sequence length="346" mass="37724">MSFLRNYGETDFITGLRAIAALMVVCIHTGGFSDLGWVGQNITGAGKYGVQVFFVISGFTIAATWTSSGSYREFLVRRMARIAPAYWAIIAIAAILYHAGLTPTPFFLTEFGMEIGVYNLLMHVTFLSFLDYRIANSILGVEWTIPIEVFWYIVLPLLLSRVTALRTFLVWLAILLVLAALTRLVFGVVAESVAAKWFPTTFGAYFLLGAACYRMRDGGWYKVSPMAGAVLWGSVAMFILVLLSPLPGGGALIGLATAGILLARKDSVGGGLWLDSVPLRFLGTISYSIYLWHLLVIALLGNAVAEGTLRFGLVAVITVGLSTVTYIVVERPTNRWGRQAAEKIRG</sequence>
<evidence type="ECO:0000256" key="1">
    <source>
        <dbReference type="SAM" id="Phobius"/>
    </source>
</evidence>
<comment type="caution">
    <text evidence="3">The sequence shown here is derived from an EMBL/GenBank/DDBJ whole genome shotgun (WGS) entry which is preliminary data.</text>
</comment>
<name>A0ABS6J399_9RHOB</name>
<dbReference type="InterPro" id="IPR002656">
    <property type="entry name" value="Acyl_transf_3_dom"/>
</dbReference>
<feature type="transmembrane region" description="Helical" evidence="1">
    <location>
        <begin position="197"/>
        <end position="216"/>
    </location>
</feature>
<keyword evidence="1" id="KW-0472">Membrane</keyword>
<evidence type="ECO:0000259" key="2">
    <source>
        <dbReference type="Pfam" id="PF01757"/>
    </source>
</evidence>
<feature type="transmembrane region" description="Helical" evidence="1">
    <location>
        <begin position="143"/>
        <end position="162"/>
    </location>
</feature>
<accession>A0ABS6J399</accession>
<dbReference type="Pfam" id="PF01757">
    <property type="entry name" value="Acyl_transf_3"/>
    <property type="match status" value="1"/>
</dbReference>
<dbReference type="RefSeq" id="WP_161762358.1">
    <property type="nucleotide sequence ID" value="NZ_JAAATX020000006.1"/>
</dbReference>
<keyword evidence="1" id="KW-1133">Transmembrane helix</keyword>
<gene>
    <name evidence="3" type="ORF">GU927_010340</name>
</gene>
<dbReference type="PANTHER" id="PTHR23028">
    <property type="entry name" value="ACETYLTRANSFERASE"/>
    <property type="match status" value="1"/>
</dbReference>
<keyword evidence="1" id="KW-0812">Transmembrane</keyword>
<feature type="transmembrane region" description="Helical" evidence="1">
    <location>
        <begin position="284"/>
        <end position="305"/>
    </location>
</feature>
<organism evidence="3 4">
    <name type="scientific">Paragemmobacter amnigenus</name>
    <dbReference type="NCBI Taxonomy" id="2852097"/>
    <lineage>
        <taxon>Bacteria</taxon>
        <taxon>Pseudomonadati</taxon>
        <taxon>Pseudomonadota</taxon>
        <taxon>Alphaproteobacteria</taxon>
        <taxon>Rhodobacterales</taxon>
        <taxon>Paracoccaceae</taxon>
        <taxon>Paragemmobacter</taxon>
    </lineage>
</organism>
<dbReference type="Proteomes" id="UP000731907">
    <property type="component" value="Unassembled WGS sequence"/>
</dbReference>
<reference evidence="3 4" key="1">
    <citation type="submission" date="2021-06" db="EMBL/GenBank/DDBJ databases">
        <title>Rhodobacteraceae bacterium strain HSP-20.</title>
        <authorList>
            <person name="Chen W.-M."/>
        </authorList>
    </citation>
    <scope>NUCLEOTIDE SEQUENCE [LARGE SCALE GENOMIC DNA]</scope>
    <source>
        <strain evidence="3 4">HSP-20</strain>
    </source>
</reference>
<feature type="transmembrane region" description="Helical" evidence="1">
    <location>
        <begin position="48"/>
        <end position="67"/>
    </location>
</feature>
<evidence type="ECO:0000313" key="3">
    <source>
        <dbReference type="EMBL" id="MBU9698243.1"/>
    </source>
</evidence>
<dbReference type="PANTHER" id="PTHR23028:SF53">
    <property type="entry name" value="ACYL_TRANSF_3 DOMAIN-CONTAINING PROTEIN"/>
    <property type="match status" value="1"/>
</dbReference>
<feature type="transmembrane region" description="Helical" evidence="1">
    <location>
        <begin position="168"/>
        <end position="190"/>
    </location>
</feature>
<dbReference type="EMBL" id="JAAATX020000006">
    <property type="protein sequence ID" value="MBU9698243.1"/>
    <property type="molecule type" value="Genomic_DNA"/>
</dbReference>
<feature type="transmembrane region" description="Helical" evidence="1">
    <location>
        <begin position="111"/>
        <end position="131"/>
    </location>
</feature>
<feature type="domain" description="Acyltransferase 3" evidence="2">
    <location>
        <begin position="12"/>
        <end position="326"/>
    </location>
</feature>